<dbReference type="GO" id="GO:0046872">
    <property type="term" value="F:metal ion binding"/>
    <property type="evidence" value="ECO:0007669"/>
    <property type="project" value="UniProtKB-KW"/>
</dbReference>
<evidence type="ECO:0000256" key="3">
    <source>
        <dbReference type="ARBA" id="ARBA00023038"/>
    </source>
</evidence>
<sequence length="273" mass="31293">MFEFYLKKIEGKISCEACNKKCKGQALKLPTNKYFHLNCFTCKECRKDLSTEAYFMRENSYYCRFDYMRLFLAKCAQCNEYIEDDMIKVLNKSYHARCFKCSQCKKNIEAGEKMIIKKGEKVCQKCEAEESRTQQMGEFQMKVPEDSATNLINGQAAEALADNVHQCDQKLKVNGKDEMDVARKKLAEEMTDGKSAAINSPDSDYSMELKNLTDYSMDENVLLNSEQSDVHLFSPMSLTSGYKSDLSYNQGRQLNLGHVSPNPGYLIEILLKI</sequence>
<dbReference type="Gene3D" id="2.10.110.10">
    <property type="entry name" value="Cysteine Rich Protein"/>
    <property type="match status" value="2"/>
</dbReference>
<keyword evidence="1 4" id="KW-0479">Metal-binding</keyword>
<organism evidence="7 8">
    <name type="scientific">Helobdella robusta</name>
    <name type="common">Californian leech</name>
    <dbReference type="NCBI Taxonomy" id="6412"/>
    <lineage>
        <taxon>Eukaryota</taxon>
        <taxon>Metazoa</taxon>
        <taxon>Spiralia</taxon>
        <taxon>Lophotrochozoa</taxon>
        <taxon>Annelida</taxon>
        <taxon>Clitellata</taxon>
        <taxon>Hirudinea</taxon>
        <taxon>Rhynchobdellida</taxon>
        <taxon>Glossiphoniidae</taxon>
        <taxon>Helobdella</taxon>
    </lineage>
</organism>
<keyword evidence="2 4" id="KW-0862">Zinc</keyword>
<evidence type="ECO:0000256" key="2">
    <source>
        <dbReference type="ARBA" id="ARBA00022833"/>
    </source>
</evidence>
<name>T1FBV9_HELRO</name>
<dbReference type="KEGG" id="hro:HELRODRAFT_177566"/>
<dbReference type="InParanoid" id="T1FBV9"/>
<dbReference type="GeneID" id="20206308"/>
<dbReference type="GO" id="GO:0030032">
    <property type="term" value="P:lamellipodium assembly"/>
    <property type="evidence" value="ECO:0000318"/>
    <property type="project" value="GO_Central"/>
</dbReference>
<dbReference type="Proteomes" id="UP000015101">
    <property type="component" value="Unassembled WGS sequence"/>
</dbReference>
<dbReference type="STRING" id="6412.T1FBV9"/>
<dbReference type="OMA" id="KISCEAC"/>
<protein>
    <recommendedName>
        <fullName evidence="5">LIM zinc-binding domain-containing protein</fullName>
    </recommendedName>
</protein>
<evidence type="ECO:0000313" key="7">
    <source>
        <dbReference type="EnsemblMetazoa" id="HelroP177566"/>
    </source>
</evidence>
<dbReference type="GO" id="GO:0051015">
    <property type="term" value="F:actin filament binding"/>
    <property type="evidence" value="ECO:0000318"/>
    <property type="project" value="GO_Central"/>
</dbReference>
<dbReference type="SMART" id="SM00132">
    <property type="entry name" value="LIM"/>
    <property type="match status" value="2"/>
</dbReference>
<dbReference type="PANTHER" id="PTHR24213:SF9">
    <property type="entry name" value="UNCOORDINATED 115A, ISOFORM B-RELATED"/>
    <property type="match status" value="1"/>
</dbReference>
<evidence type="ECO:0000313" key="8">
    <source>
        <dbReference type="Proteomes" id="UP000015101"/>
    </source>
</evidence>
<feature type="domain" description="LIM zinc-binding" evidence="5">
    <location>
        <begin position="74"/>
        <end position="133"/>
    </location>
</feature>
<proteinExistence type="predicted"/>
<keyword evidence="8" id="KW-1185">Reference proteome</keyword>
<reference evidence="8" key="1">
    <citation type="submission" date="2012-12" db="EMBL/GenBank/DDBJ databases">
        <authorList>
            <person name="Hellsten U."/>
            <person name="Grimwood J."/>
            <person name="Chapman J.A."/>
            <person name="Shapiro H."/>
            <person name="Aerts A."/>
            <person name="Otillar R.P."/>
            <person name="Terry A.Y."/>
            <person name="Boore J.L."/>
            <person name="Simakov O."/>
            <person name="Marletaz F."/>
            <person name="Cho S.-J."/>
            <person name="Edsinger-Gonzales E."/>
            <person name="Havlak P."/>
            <person name="Kuo D.-H."/>
            <person name="Larsson T."/>
            <person name="Lv J."/>
            <person name="Arendt D."/>
            <person name="Savage R."/>
            <person name="Osoegawa K."/>
            <person name="de Jong P."/>
            <person name="Lindberg D.R."/>
            <person name="Seaver E.C."/>
            <person name="Weisblat D.A."/>
            <person name="Putnam N.H."/>
            <person name="Grigoriev I.V."/>
            <person name="Rokhsar D.S."/>
        </authorList>
    </citation>
    <scope>NUCLEOTIDE SEQUENCE</scope>
</reference>
<reference evidence="6 8" key="2">
    <citation type="journal article" date="2013" name="Nature">
        <title>Insights into bilaterian evolution from three spiralian genomes.</title>
        <authorList>
            <person name="Simakov O."/>
            <person name="Marletaz F."/>
            <person name="Cho S.J."/>
            <person name="Edsinger-Gonzales E."/>
            <person name="Havlak P."/>
            <person name="Hellsten U."/>
            <person name="Kuo D.H."/>
            <person name="Larsson T."/>
            <person name="Lv J."/>
            <person name="Arendt D."/>
            <person name="Savage R."/>
            <person name="Osoegawa K."/>
            <person name="de Jong P."/>
            <person name="Grimwood J."/>
            <person name="Chapman J.A."/>
            <person name="Shapiro H."/>
            <person name="Aerts A."/>
            <person name="Otillar R.P."/>
            <person name="Terry A.Y."/>
            <person name="Boore J.L."/>
            <person name="Grigoriev I.V."/>
            <person name="Lindberg D.R."/>
            <person name="Seaver E.C."/>
            <person name="Weisblat D.A."/>
            <person name="Putnam N.H."/>
            <person name="Rokhsar D.S."/>
        </authorList>
    </citation>
    <scope>NUCLEOTIDE SEQUENCE</scope>
</reference>
<dbReference type="PROSITE" id="PS00478">
    <property type="entry name" value="LIM_DOMAIN_1"/>
    <property type="match status" value="2"/>
</dbReference>
<dbReference type="InterPro" id="IPR001781">
    <property type="entry name" value="Znf_LIM"/>
</dbReference>
<dbReference type="EMBL" id="AMQM01006097">
    <property type="status" value="NOT_ANNOTATED_CDS"/>
    <property type="molecule type" value="Genomic_DNA"/>
</dbReference>
<dbReference type="EnsemblMetazoa" id="HelroT177566">
    <property type="protein sequence ID" value="HelroP177566"/>
    <property type="gene ID" value="HelroG177566"/>
</dbReference>
<dbReference type="Pfam" id="PF00412">
    <property type="entry name" value="LIM"/>
    <property type="match status" value="2"/>
</dbReference>
<dbReference type="GO" id="GO:0015629">
    <property type="term" value="C:actin cytoskeleton"/>
    <property type="evidence" value="ECO:0000318"/>
    <property type="project" value="GO_Central"/>
</dbReference>
<reference evidence="7" key="3">
    <citation type="submission" date="2015-06" db="UniProtKB">
        <authorList>
            <consortium name="EnsemblMetazoa"/>
        </authorList>
    </citation>
    <scope>IDENTIFICATION</scope>
</reference>
<keyword evidence="3 4" id="KW-0440">LIM domain</keyword>
<dbReference type="PANTHER" id="PTHR24213">
    <property type="entry name" value="ACTIN-BINDING LIM PROTEIN"/>
    <property type="match status" value="1"/>
</dbReference>
<dbReference type="SUPFAM" id="SSF57716">
    <property type="entry name" value="Glucocorticoid receptor-like (DNA-binding domain)"/>
    <property type="match status" value="1"/>
</dbReference>
<dbReference type="HOGENOM" id="CLU_1020405_0_0_1"/>
<gene>
    <name evidence="7" type="primary">20206308</name>
    <name evidence="6" type="ORF">HELRODRAFT_177566</name>
</gene>
<dbReference type="RefSeq" id="XP_009023984.1">
    <property type="nucleotide sequence ID" value="XM_009025736.1"/>
</dbReference>
<dbReference type="CTD" id="20206308"/>
<dbReference type="EMBL" id="KB097269">
    <property type="protein sequence ID" value="ESN97909.1"/>
    <property type="molecule type" value="Genomic_DNA"/>
</dbReference>
<dbReference type="PROSITE" id="PS50023">
    <property type="entry name" value="LIM_DOMAIN_2"/>
    <property type="match status" value="2"/>
</dbReference>
<evidence type="ECO:0000259" key="5">
    <source>
        <dbReference type="PROSITE" id="PS50023"/>
    </source>
</evidence>
<dbReference type="eggNOG" id="KOG1044">
    <property type="taxonomic scope" value="Eukaryota"/>
</dbReference>
<feature type="domain" description="LIM zinc-binding" evidence="5">
    <location>
        <begin position="13"/>
        <end position="73"/>
    </location>
</feature>
<evidence type="ECO:0000313" key="6">
    <source>
        <dbReference type="EMBL" id="ESN97909.1"/>
    </source>
</evidence>
<evidence type="ECO:0000256" key="1">
    <source>
        <dbReference type="ARBA" id="ARBA00022723"/>
    </source>
</evidence>
<dbReference type="AlphaFoldDB" id="T1FBV9"/>
<dbReference type="OrthoDB" id="1746725at2759"/>
<evidence type="ECO:0000256" key="4">
    <source>
        <dbReference type="PROSITE-ProRule" id="PRU00125"/>
    </source>
</evidence>
<dbReference type="InterPro" id="IPR051618">
    <property type="entry name" value="Actin-binding_LIM"/>
</dbReference>
<accession>T1FBV9</accession>